<feature type="transmembrane region" description="Helical" evidence="5">
    <location>
        <begin position="256"/>
        <end position="275"/>
    </location>
</feature>
<feature type="transmembrane region" description="Helical" evidence="5">
    <location>
        <begin position="218"/>
        <end position="236"/>
    </location>
</feature>
<dbReference type="SMART" id="SM00679">
    <property type="entry name" value="CTNS"/>
    <property type="match status" value="2"/>
</dbReference>
<feature type="transmembrane region" description="Helical" evidence="5">
    <location>
        <begin position="287"/>
        <end position="310"/>
    </location>
</feature>
<dbReference type="GO" id="GO:0015174">
    <property type="term" value="F:basic amino acid transmembrane transporter activity"/>
    <property type="evidence" value="ECO:0007669"/>
    <property type="project" value="UniProtKB-ARBA"/>
</dbReference>
<dbReference type="FunFam" id="1.20.1280.290:FF:000012">
    <property type="entry name" value="Vacuolar membrane PQ loop repeat protein"/>
    <property type="match status" value="1"/>
</dbReference>
<evidence type="ECO:0000313" key="7">
    <source>
        <dbReference type="Proteomes" id="UP001146793"/>
    </source>
</evidence>
<dbReference type="Proteomes" id="UP001146793">
    <property type="component" value="Unassembled WGS sequence"/>
</dbReference>
<keyword evidence="4 5" id="KW-0472">Membrane</keyword>
<dbReference type="GO" id="GO:0098852">
    <property type="term" value="C:lytic vacuole membrane"/>
    <property type="evidence" value="ECO:0007669"/>
    <property type="project" value="UniProtKB-ARBA"/>
</dbReference>
<dbReference type="Gene3D" id="1.20.1280.290">
    <property type="match status" value="2"/>
</dbReference>
<keyword evidence="2 5" id="KW-0812">Transmembrane</keyword>
<dbReference type="PANTHER" id="PTHR16201:SF34">
    <property type="entry name" value="LYSOSOMAL AMINO ACID TRANSPORTER 1"/>
    <property type="match status" value="1"/>
</dbReference>
<evidence type="ECO:0000256" key="1">
    <source>
        <dbReference type="ARBA" id="ARBA00004141"/>
    </source>
</evidence>
<feature type="transmembrane region" description="Helical" evidence="5">
    <location>
        <begin position="70"/>
        <end position="91"/>
    </location>
</feature>
<dbReference type="EMBL" id="JANTQA010000010">
    <property type="protein sequence ID" value="KAJ3451230.1"/>
    <property type="molecule type" value="Genomic_DNA"/>
</dbReference>
<comment type="caution">
    <text evidence="6">The sequence shown here is derived from an EMBL/GenBank/DDBJ whole genome shotgun (WGS) entry which is preliminary data.</text>
</comment>
<evidence type="ECO:0000256" key="2">
    <source>
        <dbReference type="ARBA" id="ARBA00022692"/>
    </source>
</evidence>
<keyword evidence="3 5" id="KW-1133">Transmembrane helix</keyword>
<evidence type="ECO:0000256" key="4">
    <source>
        <dbReference type="ARBA" id="ARBA00023136"/>
    </source>
</evidence>
<reference evidence="6" key="1">
    <citation type="submission" date="2022-08" db="EMBL/GenBank/DDBJ databases">
        <title>Novel sulphate-reducing endosymbionts in the free-living metamonad Anaeramoeba.</title>
        <authorList>
            <person name="Jerlstrom-Hultqvist J."/>
            <person name="Cepicka I."/>
            <person name="Gallot-Lavallee L."/>
            <person name="Salas-Leiva D."/>
            <person name="Curtis B.A."/>
            <person name="Zahonova K."/>
            <person name="Pipaliya S."/>
            <person name="Dacks J."/>
            <person name="Roger A.J."/>
        </authorList>
    </citation>
    <scope>NUCLEOTIDE SEQUENCE</scope>
    <source>
        <strain evidence="6">Busselton2</strain>
    </source>
</reference>
<accession>A0AAV8AEC5</accession>
<feature type="transmembrane region" description="Helical" evidence="5">
    <location>
        <begin position="177"/>
        <end position="198"/>
    </location>
</feature>
<sequence>MQILFSCTPEYKDGRQYSKLISQLFGDCIWSTKDYVSFFVGLSSILCWLVAQLPQILLNFRTKRADSLSFYFLTEWLLGDITNLVGCLLTDQLPPQVATAIYFLFIDFTLFLQYIWYGRRKMKEKDDEKNEKNEKPLVDMQTICDLDIKNTDIEFDQTHNNESEELLSGSGVSMNSILAIIGFGSITYLGISTLVNNYASPSSFDATQRNILATNDEVKAWTGKIFGWVSGVLYLISRIPQIFKNFKRKSTIGLSLQMFIAAIFGNVAYSLGILLRSVEWDFLKPKLPWLIGSLGTCGFDLIILTQFIIYTKLAKKLEESPKDENQKKSTK</sequence>
<dbReference type="PANTHER" id="PTHR16201">
    <property type="entry name" value="SEVEN TRANSMEMBRANE PROTEIN 1-RELATED"/>
    <property type="match status" value="1"/>
</dbReference>
<evidence type="ECO:0000313" key="6">
    <source>
        <dbReference type="EMBL" id="KAJ3451230.1"/>
    </source>
</evidence>
<protein>
    <submittedName>
        <fullName evidence="6">Lysosomal amino acid transporter</fullName>
    </submittedName>
</protein>
<feature type="transmembrane region" description="Helical" evidence="5">
    <location>
        <begin position="35"/>
        <end position="58"/>
    </location>
</feature>
<comment type="subcellular location">
    <subcellularLocation>
        <location evidence="1">Membrane</location>
        <topology evidence="1">Multi-pass membrane protein</topology>
    </subcellularLocation>
</comment>
<dbReference type="FunFam" id="1.20.1280.290:FF:000009">
    <property type="entry name" value="PQ loop repeat family protein"/>
    <property type="match status" value="1"/>
</dbReference>
<organism evidence="6 7">
    <name type="scientific">Anaeramoeba flamelloides</name>
    <dbReference type="NCBI Taxonomy" id="1746091"/>
    <lineage>
        <taxon>Eukaryota</taxon>
        <taxon>Metamonada</taxon>
        <taxon>Anaeramoebidae</taxon>
        <taxon>Anaeramoeba</taxon>
    </lineage>
</organism>
<dbReference type="AlphaFoldDB" id="A0AAV8AEC5"/>
<evidence type="ECO:0000256" key="3">
    <source>
        <dbReference type="ARBA" id="ARBA00022989"/>
    </source>
</evidence>
<dbReference type="Pfam" id="PF04193">
    <property type="entry name" value="PQ-loop"/>
    <property type="match status" value="2"/>
</dbReference>
<gene>
    <name evidence="6" type="ORF">M0812_04900</name>
</gene>
<name>A0AAV8AEC5_9EUKA</name>
<evidence type="ECO:0000256" key="5">
    <source>
        <dbReference type="SAM" id="Phobius"/>
    </source>
</evidence>
<feature type="transmembrane region" description="Helical" evidence="5">
    <location>
        <begin position="97"/>
        <end position="117"/>
    </location>
</feature>
<dbReference type="InterPro" id="IPR051415">
    <property type="entry name" value="LAAT-1"/>
</dbReference>
<proteinExistence type="predicted"/>
<dbReference type="InterPro" id="IPR006603">
    <property type="entry name" value="PQ-loop_rpt"/>
</dbReference>